<keyword evidence="4" id="KW-0520">NAD</keyword>
<accession>A0ABY7DYA7</accession>
<proteinExistence type="predicted"/>
<dbReference type="Gene3D" id="3.30.70.330">
    <property type="match status" value="1"/>
</dbReference>
<dbReference type="InterPro" id="IPR043472">
    <property type="entry name" value="Macro_dom-like"/>
</dbReference>
<sequence>MVCLKELTLSSIGHWNGTSSGLMIRKSFVNHNYFKDIFIIVSSDMEGYTNEDENFTRLQLLLMKCGTPVAVELLIDRKNALSPSTYKPDPWTLHEFLKDKEDSITKRIKTQHIMKQKSILEKLFPKDQNDLNPNEWDLPLLIFVITTCCQMSSGDFIVQHLYKMKEVRNTLCHTNRPSISTAKYETMRDRVHGAIKEILNYIDNSSLRERIKEEMRKYKKDAIGSLTAFKTSLDEWFNHERQQTDILLELKEDVAKVGEKVIQVDEKVTQVDEKVIQVDEKVTQVDEKVTQVDVKVAEVLKLGEAIQTMLNVVRIGICQSDLGSKIPVPVTSAPMITISRTEEVKEAALLFISAWSDHSSKEGIQQAIHEAMTRIWGTNECVDVKLACVLFEIKCPSLEALVSLLEDCASGKLTTFVKPVETEMRKEDRWKNIELDVTLNETELKKTIDEIISEAELSRIFTSSDMDRRQLKNKIIISYALHEDVDEVKIEGALNSYSIEKIETDEENKVAVIELKDSNEAMAILQKRPVLIDNAQVQVEMFVPEPMHTVMVEFGTQDRDDPETTLNDLVVYLDGETNCYVSEETSWYDPGLDKFFVTLDDSDVAGVKSAESRDIIMLYFEDKDQSGGGDVHDVESDSENEDVIYIRFKRVDDAQEVARKRRHDVADAKLSTTLHNIPRTQRVYKDKLLIKCLPNLKNLENSIGIYLKTVGKCVVVKGSLVMHYEHKDIGMVTTEQEIGVEIVLKKGLALGKQQLKVTRYFECIGKGEDGLVLPKQTPPVKEKSSFLPSTSTVPPVGLPLHCHTTFNSTRIYAYHGDITTLSVDVIVNPSDSRLTMLGLLGKEIEKRGGREVVEECKIRVLEGPMTSTEVFVSNGGKLRAAKIAHIVTPQWGGRPEDERSILSEIVTNVLITASKTFKKIAFPAVGCGVGKFPKKIATQEIVSAAKKYLQENKETALTDLYFCDTNQDTVCHFTNAMEKEFSEGIVEIAATGQQRFQHSFPEMTHGDILEPTRHTHPSREKRSTMIDSPTRIERPAARQRRSKVCSSTQIGGITINLVTEELAKFEADVLVNSTSPNLQLKSGGGVSASISKEAGPEIEEEIRRKYPGGIEVLEFAETSGYRLKCKKCLERANLSYKSIAFPAIGTGNQGFPKDVVARVMFAAVERFARENPEPVLNVVSHSKQKCSIGKNRNALNRDFMQVCDV</sequence>
<dbReference type="EMBL" id="CP111015">
    <property type="protein sequence ID" value="WAR01587.1"/>
    <property type="molecule type" value="Genomic_DNA"/>
</dbReference>
<evidence type="ECO:0000256" key="5">
    <source>
        <dbReference type="ARBA" id="ARBA00023242"/>
    </source>
</evidence>
<dbReference type="PANTHER" id="PTHR14453:SF67">
    <property type="entry name" value="POLY [ADP-RIBOSE] POLYMERASE"/>
    <property type="match status" value="1"/>
</dbReference>
<evidence type="ECO:0000256" key="3">
    <source>
        <dbReference type="ARBA" id="ARBA00022679"/>
    </source>
</evidence>
<keyword evidence="5" id="KW-0539">Nucleus</keyword>
<dbReference type="InterPro" id="IPR002589">
    <property type="entry name" value="Macro_dom"/>
</dbReference>
<evidence type="ECO:0000256" key="4">
    <source>
        <dbReference type="ARBA" id="ARBA00023027"/>
    </source>
</evidence>
<dbReference type="InterPro" id="IPR012677">
    <property type="entry name" value="Nucleotide-bd_a/b_plait_sf"/>
</dbReference>
<keyword evidence="9" id="KW-1185">Reference proteome</keyword>
<dbReference type="Proteomes" id="UP001164746">
    <property type="component" value="Chromosome 4"/>
</dbReference>
<keyword evidence="2" id="KW-0328">Glycosyltransferase</keyword>
<evidence type="ECO:0000313" key="8">
    <source>
        <dbReference type="EMBL" id="WAR01587.1"/>
    </source>
</evidence>
<dbReference type="InterPro" id="IPR052056">
    <property type="entry name" value="Mono-ARTD/PARP"/>
</dbReference>
<dbReference type="Pfam" id="PF23085">
    <property type="entry name" value="RRM_PARP14_3"/>
    <property type="match status" value="1"/>
</dbReference>
<dbReference type="SUPFAM" id="SSF52949">
    <property type="entry name" value="Macro domain-like"/>
    <property type="match status" value="2"/>
</dbReference>
<evidence type="ECO:0000259" key="7">
    <source>
        <dbReference type="PROSITE" id="PS51154"/>
    </source>
</evidence>
<feature type="compositionally biased region" description="Basic and acidic residues" evidence="6">
    <location>
        <begin position="1008"/>
        <end position="1036"/>
    </location>
</feature>
<feature type="domain" description="Macro" evidence="7">
    <location>
        <begin position="1042"/>
        <end position="1205"/>
    </location>
</feature>
<protein>
    <submittedName>
        <fullName evidence="8">PAR14-like protein</fullName>
    </submittedName>
</protein>
<dbReference type="PANTHER" id="PTHR14453">
    <property type="entry name" value="PARP/ZINC FINGER CCCH TYPE DOMAIN CONTAINING PROTEIN"/>
    <property type="match status" value="1"/>
</dbReference>
<organism evidence="8 9">
    <name type="scientific">Mya arenaria</name>
    <name type="common">Soft-shell clam</name>
    <dbReference type="NCBI Taxonomy" id="6604"/>
    <lineage>
        <taxon>Eukaryota</taxon>
        <taxon>Metazoa</taxon>
        <taxon>Spiralia</taxon>
        <taxon>Lophotrochozoa</taxon>
        <taxon>Mollusca</taxon>
        <taxon>Bivalvia</taxon>
        <taxon>Autobranchia</taxon>
        <taxon>Heteroconchia</taxon>
        <taxon>Euheterodonta</taxon>
        <taxon>Imparidentia</taxon>
        <taxon>Neoheterodontei</taxon>
        <taxon>Myida</taxon>
        <taxon>Myoidea</taxon>
        <taxon>Myidae</taxon>
        <taxon>Mya</taxon>
    </lineage>
</organism>
<dbReference type="Pfam" id="PF01661">
    <property type="entry name" value="Macro"/>
    <property type="match status" value="2"/>
</dbReference>
<evidence type="ECO:0000313" key="9">
    <source>
        <dbReference type="Proteomes" id="UP001164746"/>
    </source>
</evidence>
<dbReference type="SMART" id="SM00506">
    <property type="entry name" value="A1pp"/>
    <property type="match status" value="2"/>
</dbReference>
<evidence type="ECO:0000256" key="6">
    <source>
        <dbReference type="SAM" id="MobiDB-lite"/>
    </source>
</evidence>
<dbReference type="Gene3D" id="1.20.5.2280">
    <property type="match status" value="1"/>
</dbReference>
<keyword evidence="3" id="KW-0808">Transferase</keyword>
<evidence type="ECO:0000256" key="1">
    <source>
        <dbReference type="ARBA" id="ARBA00004123"/>
    </source>
</evidence>
<gene>
    <name evidence="8" type="ORF">MAR_008145</name>
</gene>
<dbReference type="PROSITE" id="PS51154">
    <property type="entry name" value="MACRO"/>
    <property type="match status" value="2"/>
</dbReference>
<feature type="domain" description="Macro" evidence="7">
    <location>
        <begin position="798"/>
        <end position="981"/>
    </location>
</feature>
<name>A0ABY7DYA7_MYAAR</name>
<dbReference type="Gene3D" id="3.40.220.10">
    <property type="entry name" value="Leucine Aminopeptidase, subunit E, domain 1"/>
    <property type="match status" value="3"/>
</dbReference>
<reference evidence="8" key="1">
    <citation type="submission" date="2022-11" db="EMBL/GenBank/DDBJ databases">
        <title>Centuries of genome instability and evolution in soft-shell clam transmissible cancer (bioRxiv).</title>
        <authorList>
            <person name="Hart S.F.M."/>
            <person name="Yonemitsu M.A."/>
            <person name="Giersch R.M."/>
            <person name="Beal B.F."/>
            <person name="Arriagada G."/>
            <person name="Davis B.W."/>
            <person name="Ostrander E.A."/>
            <person name="Goff S.P."/>
            <person name="Metzger M.J."/>
        </authorList>
    </citation>
    <scope>NUCLEOTIDE SEQUENCE</scope>
    <source>
        <strain evidence="8">MELC-2E11</strain>
        <tissue evidence="8">Siphon/mantle</tissue>
    </source>
</reference>
<feature type="region of interest" description="Disordered" evidence="6">
    <location>
        <begin position="1008"/>
        <end position="1043"/>
    </location>
</feature>
<evidence type="ECO:0000256" key="2">
    <source>
        <dbReference type="ARBA" id="ARBA00022676"/>
    </source>
</evidence>
<comment type="subcellular location">
    <subcellularLocation>
        <location evidence="1">Nucleus</location>
    </subcellularLocation>
</comment>